<feature type="binding site" evidence="6">
    <location>
        <position position="498"/>
    </location>
    <ligand>
        <name>Zn(2+)</name>
        <dbReference type="ChEBI" id="CHEBI:29105"/>
    </ligand>
</feature>
<dbReference type="Pfam" id="PF10070">
    <property type="entry name" value="DabA"/>
    <property type="match status" value="1"/>
</dbReference>
<keyword evidence="3 6" id="KW-0479">Metal-binding</keyword>
<comment type="subcellular location">
    <subcellularLocation>
        <location evidence="6">Cell membrane</location>
        <topology evidence="6">Peripheral membrane protein</topology>
    </subcellularLocation>
</comment>
<organism evidence="7 8">
    <name type="scientific">Acidimangrovimonas pyrenivorans</name>
    <dbReference type="NCBI Taxonomy" id="2030798"/>
    <lineage>
        <taxon>Bacteria</taxon>
        <taxon>Pseudomonadati</taxon>
        <taxon>Pseudomonadota</taxon>
        <taxon>Alphaproteobacteria</taxon>
        <taxon>Rhodobacterales</taxon>
        <taxon>Paracoccaceae</taxon>
        <taxon>Acidimangrovimonas</taxon>
    </lineage>
</organism>
<evidence type="ECO:0000313" key="7">
    <source>
        <dbReference type="EMBL" id="MFC2969026.1"/>
    </source>
</evidence>
<proteinExistence type="inferred from homology"/>
<comment type="caution">
    <text evidence="7">The sequence shown here is derived from an EMBL/GenBank/DDBJ whole genome shotgun (WGS) entry which is preliminary data.</text>
</comment>
<evidence type="ECO:0000256" key="1">
    <source>
        <dbReference type="ARBA" id="ARBA00022448"/>
    </source>
</evidence>
<dbReference type="RefSeq" id="WP_377833730.1">
    <property type="nucleotide sequence ID" value="NZ_JBHRSK010000008.1"/>
</dbReference>
<evidence type="ECO:0000256" key="4">
    <source>
        <dbReference type="ARBA" id="ARBA00022833"/>
    </source>
</evidence>
<dbReference type="PANTHER" id="PTHR38344">
    <property type="entry name" value="UPF0753 PROTEIN AQ_863"/>
    <property type="match status" value="1"/>
</dbReference>
<keyword evidence="4 6" id="KW-0862">Zinc</keyword>
<dbReference type="InterPro" id="IPR018752">
    <property type="entry name" value="DabA"/>
</dbReference>
<comment type="similarity">
    <text evidence="6">Belongs to the inorganic carbon transporter (TC 9.A.2) DabA family.</text>
</comment>
<name>A0ABV7AJK7_9RHOB</name>
<evidence type="ECO:0000313" key="8">
    <source>
        <dbReference type="Proteomes" id="UP001595443"/>
    </source>
</evidence>
<dbReference type="HAMAP" id="MF_01871">
    <property type="entry name" value="DabA"/>
    <property type="match status" value="1"/>
</dbReference>
<accession>A0ABV7AJK7</accession>
<gene>
    <name evidence="6" type="primary">dabA</name>
    <name evidence="7" type="ORF">ACFOES_13040</name>
</gene>
<dbReference type="EMBL" id="JBHRSK010000008">
    <property type="protein sequence ID" value="MFC2969026.1"/>
    <property type="molecule type" value="Genomic_DNA"/>
</dbReference>
<evidence type="ECO:0000256" key="6">
    <source>
        <dbReference type="HAMAP-Rule" id="MF_01871"/>
    </source>
</evidence>
<evidence type="ECO:0000256" key="2">
    <source>
        <dbReference type="ARBA" id="ARBA00022475"/>
    </source>
</evidence>
<keyword evidence="8" id="KW-1185">Reference proteome</keyword>
<comment type="subunit">
    <text evidence="6">Forms a complex with DabB.</text>
</comment>
<sequence length="790" mass="83469">MTYHSFNFPGATLALFAAAEHAIGQIPPSFPLDATVAVNPFLGQVGEPREIAAARLTRTAGARLTLPRATVADWIAEGRITDADLAEAAEATGLPVAALKAASATPAPDLAPDPTVADLLQAATGIDWPAFVEERIGLWAAAQFDRGQALWPALTGSPWRSWQAFAQRDLTPGLHGFKGFCAFVAGLPDDPRAAFAELCGQLGLTAEAAPLYLQRLLTTLGGWAQHARGLGWQAERDGDHDATAFELLLIRLAWEGALLAAFGDRVSEAWREALTGWAAPLAPSTELRIDLALQEAADRAEERRLAESFDGEGPAPRDRRPTMQAAFCIDVRSEPFRRALEAADSGVETLGFAGFFGLAVQHRTQASDLAEARAPVLLSPDLTSGAALTGARDEALRLKRRAIRAWGRFKLAAVSSFAFVEAAGPAYLGKLAKAALGLGKDAPAEPAPRLDLPLDARIAAAARVLRAMSLTRDFAPLVLIAGHGAHVTNAPHASALQCGACGGRAGDVNARLLAGLLNDPELRAGLADEGIEIPAGTRFVAGLHDTVSDRVTLFDDGRDTVPAPALAHLRQVLERAGAIVRTARAASLPRTGSGGDLPARGTDWSELRPEWGLAGCHAFIAAPRGRTTGRNLGGRAFLHSYDWQADADFKTLELILTAPLVVASWIALQYHGSAVAPEVFGAGNKLIHNVTGGIGVVEGNGGNLRPGLPWQSLHDGERLRHEPVRLAVVIEAPEAAISDVLDRQPKVKALFDNGWLSLHAMDAEGRIAARYDKGDWTMNAGTAQSAVQAA</sequence>
<feature type="binding site" evidence="6">
    <location>
        <position position="483"/>
    </location>
    <ligand>
        <name>Zn(2+)</name>
        <dbReference type="ChEBI" id="CHEBI:29105"/>
    </ligand>
</feature>
<keyword evidence="5 6" id="KW-0472">Membrane</keyword>
<keyword evidence="1 6" id="KW-0813">Transport</keyword>
<dbReference type="PANTHER" id="PTHR38344:SF1">
    <property type="entry name" value="INORGANIC CARBON TRANSPORTER SUBUNIT DABA-RELATED"/>
    <property type="match status" value="1"/>
</dbReference>
<comment type="function">
    <text evidence="6">Part of an energy-coupled inorganic carbon pump.</text>
</comment>
<feature type="binding site" evidence="6">
    <location>
        <position position="328"/>
    </location>
    <ligand>
        <name>Zn(2+)</name>
        <dbReference type="ChEBI" id="CHEBI:29105"/>
    </ligand>
</feature>
<evidence type="ECO:0000256" key="5">
    <source>
        <dbReference type="ARBA" id="ARBA00023136"/>
    </source>
</evidence>
<comment type="cofactor">
    <cofactor evidence="6">
        <name>Zn(2+)</name>
        <dbReference type="ChEBI" id="CHEBI:29105"/>
    </cofactor>
</comment>
<feature type="binding site" evidence="6">
    <location>
        <position position="330"/>
    </location>
    <ligand>
        <name>Zn(2+)</name>
        <dbReference type="ChEBI" id="CHEBI:29105"/>
    </ligand>
</feature>
<evidence type="ECO:0000256" key="3">
    <source>
        <dbReference type="ARBA" id="ARBA00022723"/>
    </source>
</evidence>
<dbReference type="Proteomes" id="UP001595443">
    <property type="component" value="Unassembled WGS sequence"/>
</dbReference>
<protein>
    <recommendedName>
        <fullName evidence="6">Probable inorganic carbon transporter subunit DabA</fullName>
    </recommendedName>
</protein>
<reference evidence="8" key="1">
    <citation type="journal article" date="2019" name="Int. J. Syst. Evol. Microbiol.">
        <title>The Global Catalogue of Microorganisms (GCM) 10K type strain sequencing project: providing services to taxonomists for standard genome sequencing and annotation.</title>
        <authorList>
            <consortium name="The Broad Institute Genomics Platform"/>
            <consortium name="The Broad Institute Genome Sequencing Center for Infectious Disease"/>
            <person name="Wu L."/>
            <person name="Ma J."/>
        </authorList>
    </citation>
    <scope>NUCLEOTIDE SEQUENCE [LARGE SCALE GENOMIC DNA]</scope>
    <source>
        <strain evidence="8">KCTC 62192</strain>
    </source>
</reference>
<keyword evidence="2 6" id="KW-1003">Cell membrane</keyword>